<dbReference type="SUPFAM" id="SSF52540">
    <property type="entry name" value="P-loop containing nucleoside triphosphate hydrolases"/>
    <property type="match status" value="1"/>
</dbReference>
<sequence>MGHAKILLNFCSDSPPSRLVVPSKLLSQQYFIIQNFTCMLQIYTGNGKGKTTAALGLAVRAVGAGKRVGIVYFDKGGEAHYSERAVLRERFAGEITIVPTGLDRIDPVTNEFRFGVTEVDKQEARRGLEKAREWILSAQFDLIILDEINSTTALGMLAVEEVLEVVRMRPKELELVLTGRDAPEAFTEIADLITDMTLVKHYFYDSVPARAGFDF</sequence>
<dbReference type="PATRIC" id="fig|1619041.3.peg.297"/>
<accession>A0A0G1MHU6</accession>
<dbReference type="GO" id="GO:0005524">
    <property type="term" value="F:ATP binding"/>
    <property type="evidence" value="ECO:0007669"/>
    <property type="project" value="InterPro"/>
</dbReference>
<proteinExistence type="predicted"/>
<gene>
    <name evidence="1" type="ORF">UX10_C0008G0020</name>
</gene>
<dbReference type="PANTHER" id="PTHR46638">
    <property type="entry name" value="CORRINOID ADENOSYLTRANSFERASE"/>
    <property type="match status" value="1"/>
</dbReference>
<keyword evidence="1" id="KW-0808">Transferase</keyword>
<dbReference type="Pfam" id="PF02572">
    <property type="entry name" value="CobA_CobO_BtuR"/>
    <property type="match status" value="1"/>
</dbReference>
<dbReference type="InterPro" id="IPR003724">
    <property type="entry name" value="CblAdoTrfase_CobA"/>
</dbReference>
<comment type="caution">
    <text evidence="1">The sequence shown here is derived from an EMBL/GenBank/DDBJ whole genome shotgun (WGS) entry which is preliminary data.</text>
</comment>
<dbReference type="PANTHER" id="PTHR46638:SF1">
    <property type="entry name" value="CORRINOID ADENOSYLTRANSFERASE"/>
    <property type="match status" value="1"/>
</dbReference>
<dbReference type="GO" id="GO:0008817">
    <property type="term" value="F:corrinoid adenosyltransferase activity"/>
    <property type="evidence" value="ECO:0007669"/>
    <property type="project" value="InterPro"/>
</dbReference>
<evidence type="ECO:0000313" key="1">
    <source>
        <dbReference type="EMBL" id="KKU07617.1"/>
    </source>
</evidence>
<dbReference type="AlphaFoldDB" id="A0A0G1MHU6"/>
<protein>
    <submittedName>
        <fullName evidence="1">Cob(I)yrinic acid a,c-diamide adenosyltransferase</fullName>
    </submittedName>
</protein>
<reference evidence="1 2" key="1">
    <citation type="journal article" date="2015" name="Nature">
        <title>rRNA introns, odd ribosomes, and small enigmatic genomes across a large radiation of phyla.</title>
        <authorList>
            <person name="Brown C.T."/>
            <person name="Hug L.A."/>
            <person name="Thomas B.C."/>
            <person name="Sharon I."/>
            <person name="Castelle C.J."/>
            <person name="Singh A."/>
            <person name="Wilkins M.J."/>
            <person name="Williams K.H."/>
            <person name="Banfield J.F."/>
        </authorList>
    </citation>
    <scope>NUCLEOTIDE SEQUENCE [LARGE SCALE GENOMIC DNA]</scope>
</reference>
<dbReference type="Proteomes" id="UP000033999">
    <property type="component" value="Unassembled WGS sequence"/>
</dbReference>
<dbReference type="CDD" id="cd00561">
    <property type="entry name" value="CobA_ACA"/>
    <property type="match status" value="1"/>
</dbReference>
<dbReference type="EMBL" id="LCKX01000008">
    <property type="protein sequence ID" value="KKU07617.1"/>
    <property type="molecule type" value="Genomic_DNA"/>
</dbReference>
<dbReference type="InterPro" id="IPR027417">
    <property type="entry name" value="P-loop_NTPase"/>
</dbReference>
<dbReference type="Gene3D" id="3.40.50.300">
    <property type="entry name" value="P-loop containing nucleotide triphosphate hydrolases"/>
    <property type="match status" value="1"/>
</dbReference>
<evidence type="ECO:0000313" key="2">
    <source>
        <dbReference type="Proteomes" id="UP000033999"/>
    </source>
</evidence>
<name>A0A0G1MHU6_9BACT</name>
<organism evidence="1 2">
    <name type="scientific">Candidatus Magasanikbacteria bacterium GW2011_GWA2_45_39</name>
    <dbReference type="NCBI Taxonomy" id="1619041"/>
    <lineage>
        <taxon>Bacteria</taxon>
        <taxon>Candidatus Magasanikiibacteriota</taxon>
    </lineage>
</organism>
<dbReference type="PIRSF" id="PIRSF015617">
    <property type="entry name" value="Adensltrnsf_CobA"/>
    <property type="match status" value="1"/>
</dbReference>
<dbReference type="GO" id="GO:0009236">
    <property type="term" value="P:cobalamin biosynthetic process"/>
    <property type="evidence" value="ECO:0007669"/>
    <property type="project" value="InterPro"/>
</dbReference>